<evidence type="ECO:0000313" key="3">
    <source>
        <dbReference type="Proteomes" id="UP000274131"/>
    </source>
</evidence>
<protein>
    <submittedName>
        <fullName evidence="4">Protein kinase domain-containing protein</fullName>
    </submittedName>
</protein>
<evidence type="ECO:0000313" key="2">
    <source>
        <dbReference type="EMBL" id="VDD96978.1"/>
    </source>
</evidence>
<evidence type="ECO:0000256" key="1">
    <source>
        <dbReference type="SAM" id="MobiDB-lite"/>
    </source>
</evidence>
<name>A0A0N4VNI3_ENTVE</name>
<reference evidence="2 3" key="2">
    <citation type="submission" date="2018-10" db="EMBL/GenBank/DDBJ databases">
        <authorList>
            <consortium name="Pathogen Informatics"/>
        </authorList>
    </citation>
    <scope>NUCLEOTIDE SEQUENCE [LARGE SCALE GENOMIC DNA]</scope>
</reference>
<feature type="compositionally biased region" description="Low complexity" evidence="1">
    <location>
        <begin position="45"/>
        <end position="56"/>
    </location>
</feature>
<organism evidence="4">
    <name type="scientific">Enterobius vermicularis</name>
    <name type="common">Human pinworm</name>
    <dbReference type="NCBI Taxonomy" id="51028"/>
    <lineage>
        <taxon>Eukaryota</taxon>
        <taxon>Metazoa</taxon>
        <taxon>Ecdysozoa</taxon>
        <taxon>Nematoda</taxon>
        <taxon>Chromadorea</taxon>
        <taxon>Rhabditida</taxon>
        <taxon>Spirurina</taxon>
        <taxon>Oxyuridomorpha</taxon>
        <taxon>Oxyuroidea</taxon>
        <taxon>Oxyuridae</taxon>
        <taxon>Enterobius</taxon>
    </lineage>
</organism>
<evidence type="ECO:0000313" key="4">
    <source>
        <dbReference type="WBParaSite" id="EVEC_0001254601-mRNA-1"/>
    </source>
</evidence>
<dbReference type="Proteomes" id="UP000274131">
    <property type="component" value="Unassembled WGS sequence"/>
</dbReference>
<dbReference type="WBParaSite" id="EVEC_0001254601-mRNA-1">
    <property type="protein sequence ID" value="EVEC_0001254601-mRNA-1"/>
    <property type="gene ID" value="EVEC_0001254601"/>
</dbReference>
<sequence length="195" mass="21417">MSPTSFQHNNDVLGTAEYGDQSSDIKPQSVTGSDSLNTEQEQEQHQQQQQLQLQQQDQIPPKKTLLTGHRSTAAPLFRWAPTNYLTPAFGSFGNTTPVMNLYRCTNLVPAYGGCHCCCNNGTTAAKAATSDSLPTQSDDGLPQAGVDIQTEDFKKETWSIGFYEVGDVIGQGNYARVRKGHHRITKIPVTVSCYF</sequence>
<dbReference type="AlphaFoldDB" id="A0A0N4VNI3"/>
<keyword evidence="3" id="KW-1185">Reference proteome</keyword>
<gene>
    <name evidence="2" type="ORF">EVEC_LOCUS11729</name>
</gene>
<feature type="compositionally biased region" description="Polar residues" evidence="1">
    <location>
        <begin position="1"/>
        <end position="12"/>
    </location>
</feature>
<dbReference type="EMBL" id="UXUI01012588">
    <property type="protein sequence ID" value="VDD96978.1"/>
    <property type="molecule type" value="Genomic_DNA"/>
</dbReference>
<accession>A0A0N4VNI3</accession>
<feature type="compositionally biased region" description="Polar residues" evidence="1">
    <location>
        <begin position="20"/>
        <end position="38"/>
    </location>
</feature>
<reference evidence="4" key="1">
    <citation type="submission" date="2017-02" db="UniProtKB">
        <authorList>
            <consortium name="WormBaseParasite"/>
        </authorList>
    </citation>
    <scope>IDENTIFICATION</scope>
</reference>
<proteinExistence type="predicted"/>
<feature type="region of interest" description="Disordered" evidence="1">
    <location>
        <begin position="1"/>
        <end position="56"/>
    </location>
</feature>